<evidence type="ECO:0000256" key="1">
    <source>
        <dbReference type="ARBA" id="ARBA00000085"/>
    </source>
</evidence>
<dbReference type="Proteomes" id="UP000199513">
    <property type="component" value="Unassembled WGS sequence"/>
</dbReference>
<dbReference type="InterPro" id="IPR036890">
    <property type="entry name" value="HATPase_C_sf"/>
</dbReference>
<dbReference type="OrthoDB" id="9760839at2"/>
<dbReference type="GO" id="GO:0046983">
    <property type="term" value="F:protein dimerization activity"/>
    <property type="evidence" value="ECO:0007669"/>
    <property type="project" value="InterPro"/>
</dbReference>
<dbReference type="Pfam" id="PF13675">
    <property type="entry name" value="PilJ"/>
    <property type="match status" value="1"/>
</dbReference>
<evidence type="ECO:0000256" key="3">
    <source>
        <dbReference type="ARBA" id="ARBA00012438"/>
    </source>
</evidence>
<evidence type="ECO:0000256" key="13">
    <source>
        <dbReference type="SAM" id="Coils"/>
    </source>
</evidence>
<keyword evidence="19" id="KW-1185">Reference proteome</keyword>
<evidence type="ECO:0000259" key="15">
    <source>
        <dbReference type="Pfam" id="PF02518"/>
    </source>
</evidence>
<keyword evidence="11" id="KW-0902">Two-component regulatory system</keyword>
<dbReference type="STRING" id="1003.SAMN04488541_100322"/>
<accession>A0A1I2BIS3</accession>
<evidence type="ECO:0000256" key="12">
    <source>
        <dbReference type="ARBA" id="ARBA00023136"/>
    </source>
</evidence>
<feature type="domain" description="NarX-like N-terminal" evidence="17">
    <location>
        <begin position="35"/>
        <end position="136"/>
    </location>
</feature>
<evidence type="ECO:0000256" key="10">
    <source>
        <dbReference type="ARBA" id="ARBA00022989"/>
    </source>
</evidence>
<evidence type="ECO:0000256" key="7">
    <source>
        <dbReference type="ARBA" id="ARBA00022741"/>
    </source>
</evidence>
<dbReference type="InterPro" id="IPR029095">
    <property type="entry name" value="NarX-like_N"/>
</dbReference>
<evidence type="ECO:0000256" key="8">
    <source>
        <dbReference type="ARBA" id="ARBA00022777"/>
    </source>
</evidence>
<gene>
    <name evidence="18" type="ORF">SAMN04488541_100322</name>
</gene>
<evidence type="ECO:0000256" key="14">
    <source>
        <dbReference type="SAM" id="Phobius"/>
    </source>
</evidence>
<dbReference type="RefSeq" id="WP_091539243.1">
    <property type="nucleotide sequence ID" value="NZ_FONY01000003.1"/>
</dbReference>
<evidence type="ECO:0000256" key="4">
    <source>
        <dbReference type="ARBA" id="ARBA00022553"/>
    </source>
</evidence>
<keyword evidence="7" id="KW-0547">Nucleotide-binding</keyword>
<dbReference type="CDD" id="cd16917">
    <property type="entry name" value="HATPase_UhpB-NarQ-NarX-like"/>
    <property type="match status" value="1"/>
</dbReference>
<keyword evidence="5" id="KW-0808">Transferase</keyword>
<evidence type="ECO:0000259" key="16">
    <source>
        <dbReference type="Pfam" id="PF07730"/>
    </source>
</evidence>
<evidence type="ECO:0000313" key="18">
    <source>
        <dbReference type="EMBL" id="SFE55728.1"/>
    </source>
</evidence>
<keyword evidence="6 14" id="KW-0812">Transmembrane</keyword>
<dbReference type="EMBL" id="FONY01000003">
    <property type="protein sequence ID" value="SFE55728.1"/>
    <property type="molecule type" value="Genomic_DNA"/>
</dbReference>
<keyword evidence="8 18" id="KW-0418">Kinase</keyword>
<evidence type="ECO:0000313" key="19">
    <source>
        <dbReference type="Proteomes" id="UP000199513"/>
    </source>
</evidence>
<evidence type="ECO:0000256" key="11">
    <source>
        <dbReference type="ARBA" id="ARBA00023012"/>
    </source>
</evidence>
<sequence length="489" mass="56243">MQPLTIARRFTRLYVLALLGVALLSILGQILVQFTLKNHLNDSWVVNYAGRQRFQSQLITKNVVLLNQTTIPIDTTFYLMNLKTVLNNWESYHEGLKSGKIKNSSIIVPNTPEIYQLFADIDPHFYLVKNNVKKIITMLENHKADDTTMKEAIRTVLANEFLFLHKMDRIVFQYDKNAREKVKTLQQIEFLLITFTLIILLLEGFFVFRPAVNTLRKTILQLLESEKKKTLINQELSMINNQLKHSNQLLEATKEELLQATQKRYQQELNEHKITTIALLQGQEEERKRISRELHDGIGQTLTVMKLLAEKIKNLESLSAKEKVVFLELKSMIFKTIQEVRNISHDLMPTVLSDFGLASALKDLVERYAKITSAKITSEIDLPMQILDKNTEINIFRIAQEALTNAVKHSKATEIKLKVVQNQKYLVFLLVDNGIGFQLGEYKSEITKGKSNATYGLQNMKQRASLINAQLQIVSVMDRGTKVMLKIKN</sequence>
<dbReference type="PANTHER" id="PTHR24421:SF10">
    <property type="entry name" value="NITRATE_NITRITE SENSOR PROTEIN NARQ"/>
    <property type="match status" value="1"/>
</dbReference>
<evidence type="ECO:0000256" key="2">
    <source>
        <dbReference type="ARBA" id="ARBA00004141"/>
    </source>
</evidence>
<evidence type="ECO:0000256" key="9">
    <source>
        <dbReference type="ARBA" id="ARBA00022840"/>
    </source>
</evidence>
<feature type="domain" description="Histidine kinase/HSP90-like ATPase" evidence="15">
    <location>
        <begin position="392"/>
        <end position="488"/>
    </location>
</feature>
<dbReference type="InterPro" id="IPR050482">
    <property type="entry name" value="Sensor_HK_TwoCompSys"/>
</dbReference>
<name>A0A1I2BIS3_9BACT</name>
<dbReference type="SUPFAM" id="SSF55874">
    <property type="entry name" value="ATPase domain of HSP90 chaperone/DNA topoisomerase II/histidine kinase"/>
    <property type="match status" value="1"/>
</dbReference>
<keyword evidence="13" id="KW-0175">Coiled coil</keyword>
<dbReference type="PANTHER" id="PTHR24421">
    <property type="entry name" value="NITRATE/NITRITE SENSOR PROTEIN NARX-RELATED"/>
    <property type="match status" value="1"/>
</dbReference>
<dbReference type="InterPro" id="IPR003594">
    <property type="entry name" value="HATPase_dom"/>
</dbReference>
<dbReference type="Gene3D" id="1.20.5.1930">
    <property type="match status" value="1"/>
</dbReference>
<dbReference type="GO" id="GO:0000155">
    <property type="term" value="F:phosphorelay sensor kinase activity"/>
    <property type="evidence" value="ECO:0007669"/>
    <property type="project" value="InterPro"/>
</dbReference>
<feature type="coiled-coil region" evidence="13">
    <location>
        <begin position="236"/>
        <end position="263"/>
    </location>
</feature>
<evidence type="ECO:0000256" key="6">
    <source>
        <dbReference type="ARBA" id="ARBA00022692"/>
    </source>
</evidence>
<comment type="catalytic activity">
    <reaction evidence="1">
        <text>ATP + protein L-histidine = ADP + protein N-phospho-L-histidine.</text>
        <dbReference type="EC" id="2.7.13.3"/>
    </reaction>
</comment>
<organism evidence="18 19">
    <name type="scientific">Thermoflexibacter ruber</name>
    <dbReference type="NCBI Taxonomy" id="1003"/>
    <lineage>
        <taxon>Bacteria</taxon>
        <taxon>Pseudomonadati</taxon>
        <taxon>Bacteroidota</taxon>
        <taxon>Cytophagia</taxon>
        <taxon>Cytophagales</taxon>
        <taxon>Thermoflexibacteraceae</taxon>
        <taxon>Thermoflexibacter</taxon>
    </lineage>
</organism>
<keyword evidence="4" id="KW-0597">Phosphoprotein</keyword>
<dbReference type="Pfam" id="PF02518">
    <property type="entry name" value="HATPase_c"/>
    <property type="match status" value="1"/>
</dbReference>
<dbReference type="GO" id="GO:0016020">
    <property type="term" value="C:membrane"/>
    <property type="evidence" value="ECO:0007669"/>
    <property type="project" value="UniProtKB-SubCell"/>
</dbReference>
<dbReference type="Pfam" id="PF07730">
    <property type="entry name" value="HisKA_3"/>
    <property type="match status" value="1"/>
</dbReference>
<dbReference type="Gene3D" id="3.30.565.10">
    <property type="entry name" value="Histidine kinase-like ATPase, C-terminal domain"/>
    <property type="match status" value="1"/>
</dbReference>
<reference evidence="18 19" key="1">
    <citation type="submission" date="2016-10" db="EMBL/GenBank/DDBJ databases">
        <authorList>
            <person name="de Groot N.N."/>
        </authorList>
    </citation>
    <scope>NUCLEOTIDE SEQUENCE [LARGE SCALE GENOMIC DNA]</scope>
    <source>
        <strain>GEY</strain>
        <strain evidence="19">DSM 9560</strain>
    </source>
</reference>
<dbReference type="GO" id="GO:0005524">
    <property type="term" value="F:ATP binding"/>
    <property type="evidence" value="ECO:0007669"/>
    <property type="project" value="UniProtKB-KW"/>
</dbReference>
<feature type="transmembrane region" description="Helical" evidence="14">
    <location>
        <begin position="190"/>
        <end position="208"/>
    </location>
</feature>
<dbReference type="EC" id="2.7.13.3" evidence="3"/>
<evidence type="ECO:0000259" key="17">
    <source>
        <dbReference type="Pfam" id="PF13675"/>
    </source>
</evidence>
<keyword evidence="10 14" id="KW-1133">Transmembrane helix</keyword>
<dbReference type="InterPro" id="IPR011712">
    <property type="entry name" value="Sig_transdc_His_kin_sub3_dim/P"/>
</dbReference>
<comment type="subcellular location">
    <subcellularLocation>
        <location evidence="2">Membrane</location>
        <topology evidence="2">Multi-pass membrane protein</topology>
    </subcellularLocation>
</comment>
<feature type="domain" description="Signal transduction histidine kinase subgroup 3 dimerisation and phosphoacceptor" evidence="16">
    <location>
        <begin position="286"/>
        <end position="351"/>
    </location>
</feature>
<keyword evidence="9" id="KW-0067">ATP-binding</keyword>
<proteinExistence type="predicted"/>
<evidence type="ECO:0000256" key="5">
    <source>
        <dbReference type="ARBA" id="ARBA00022679"/>
    </source>
</evidence>
<keyword evidence="12 14" id="KW-0472">Membrane</keyword>
<protein>
    <recommendedName>
        <fullName evidence="3">histidine kinase</fullName>
        <ecNumber evidence="3">2.7.13.3</ecNumber>
    </recommendedName>
</protein>
<dbReference type="AlphaFoldDB" id="A0A1I2BIS3"/>